<gene>
    <name evidence="2" type="ORF">JOC86_001907</name>
</gene>
<feature type="transmembrane region" description="Helical" evidence="1">
    <location>
        <begin position="21"/>
        <end position="41"/>
    </location>
</feature>
<protein>
    <submittedName>
        <fullName evidence="2">O-antigen/teichoic acid export membrane protein</fullName>
    </submittedName>
</protein>
<feature type="transmembrane region" description="Helical" evidence="1">
    <location>
        <begin position="53"/>
        <end position="70"/>
    </location>
</feature>
<keyword evidence="1" id="KW-0472">Membrane</keyword>
<organism evidence="2 3">
    <name type="scientific">Rossellomorea pakistanensis</name>
    <dbReference type="NCBI Taxonomy" id="992288"/>
    <lineage>
        <taxon>Bacteria</taxon>
        <taxon>Bacillati</taxon>
        <taxon>Bacillota</taxon>
        <taxon>Bacilli</taxon>
        <taxon>Bacillales</taxon>
        <taxon>Bacillaceae</taxon>
        <taxon>Rossellomorea</taxon>
    </lineage>
</organism>
<dbReference type="Proteomes" id="UP001646157">
    <property type="component" value="Unassembled WGS sequence"/>
</dbReference>
<sequence>MFDQDYLKELRRRYEDSKKKYAVIMIIGVFLLVGGAIPFLFERKDITSGEMVPYFPVCVVLIAFGFYIFIRTLSILEAYKLLAKNEEYINRTGFKLLKKMRKKVDNL</sequence>
<keyword evidence="3" id="KW-1185">Reference proteome</keyword>
<name>A0ABS2NBX9_9BACI</name>
<dbReference type="EMBL" id="JAFBDZ010000002">
    <property type="protein sequence ID" value="MBM7585365.1"/>
    <property type="molecule type" value="Genomic_DNA"/>
</dbReference>
<evidence type="ECO:0000256" key="1">
    <source>
        <dbReference type="SAM" id="Phobius"/>
    </source>
</evidence>
<evidence type="ECO:0000313" key="2">
    <source>
        <dbReference type="EMBL" id="MBM7585365.1"/>
    </source>
</evidence>
<comment type="caution">
    <text evidence="2">The sequence shown here is derived from an EMBL/GenBank/DDBJ whole genome shotgun (WGS) entry which is preliminary data.</text>
</comment>
<keyword evidence="1" id="KW-1133">Transmembrane helix</keyword>
<accession>A0ABS2NBX9</accession>
<reference evidence="2 3" key="1">
    <citation type="submission" date="2021-01" db="EMBL/GenBank/DDBJ databases">
        <title>Genomic Encyclopedia of Type Strains, Phase IV (KMG-IV): sequencing the most valuable type-strain genomes for metagenomic binning, comparative biology and taxonomic classification.</title>
        <authorList>
            <person name="Goeker M."/>
        </authorList>
    </citation>
    <scope>NUCLEOTIDE SEQUENCE [LARGE SCALE GENOMIC DNA]</scope>
    <source>
        <strain evidence="2 3">DSM 24834</strain>
    </source>
</reference>
<keyword evidence="1" id="KW-0812">Transmembrane</keyword>
<evidence type="ECO:0000313" key="3">
    <source>
        <dbReference type="Proteomes" id="UP001646157"/>
    </source>
</evidence>
<proteinExistence type="predicted"/>